<sequence>MTVCFVCGCTPITAHVIDKTLPADLQKYFLVNELWNALQTASNDHEKQQLEAEIESLKLKLNEVKKELQSGAVQMQDVVNQQTAGSAEAGISGTAGS</sequence>
<gene>
    <name evidence="2" type="ORF">GPUH_LOCUS13254</name>
</gene>
<dbReference type="WBParaSite" id="GPUH_0001326901-mRNA-1">
    <property type="protein sequence ID" value="GPUH_0001326901-mRNA-1"/>
    <property type="gene ID" value="GPUH_0001326901"/>
</dbReference>
<evidence type="ECO:0000256" key="1">
    <source>
        <dbReference type="SAM" id="Coils"/>
    </source>
</evidence>
<evidence type="ECO:0000313" key="4">
    <source>
        <dbReference type="WBParaSite" id="GPUH_0001326901-mRNA-1"/>
    </source>
</evidence>
<feature type="coiled-coil region" evidence="1">
    <location>
        <begin position="40"/>
        <end position="74"/>
    </location>
</feature>
<reference evidence="2 3" key="2">
    <citation type="submission" date="2018-11" db="EMBL/GenBank/DDBJ databases">
        <authorList>
            <consortium name="Pathogen Informatics"/>
        </authorList>
    </citation>
    <scope>NUCLEOTIDE SEQUENCE [LARGE SCALE GENOMIC DNA]</scope>
</reference>
<keyword evidence="1" id="KW-0175">Coiled coil</keyword>
<evidence type="ECO:0000313" key="3">
    <source>
        <dbReference type="Proteomes" id="UP000271098"/>
    </source>
</evidence>
<proteinExistence type="predicted"/>
<dbReference type="EMBL" id="UYRT01080047">
    <property type="protein sequence ID" value="VDN21930.1"/>
    <property type="molecule type" value="Genomic_DNA"/>
</dbReference>
<evidence type="ECO:0000313" key="2">
    <source>
        <dbReference type="EMBL" id="VDN21930.1"/>
    </source>
</evidence>
<reference evidence="4" key="1">
    <citation type="submission" date="2016-06" db="UniProtKB">
        <authorList>
            <consortium name="WormBaseParasite"/>
        </authorList>
    </citation>
    <scope>IDENTIFICATION</scope>
</reference>
<dbReference type="AlphaFoldDB" id="A0A183DX13"/>
<organism evidence="4">
    <name type="scientific">Gongylonema pulchrum</name>
    <dbReference type="NCBI Taxonomy" id="637853"/>
    <lineage>
        <taxon>Eukaryota</taxon>
        <taxon>Metazoa</taxon>
        <taxon>Ecdysozoa</taxon>
        <taxon>Nematoda</taxon>
        <taxon>Chromadorea</taxon>
        <taxon>Rhabditida</taxon>
        <taxon>Spirurina</taxon>
        <taxon>Spiruromorpha</taxon>
        <taxon>Spiruroidea</taxon>
        <taxon>Gongylonematidae</taxon>
        <taxon>Gongylonema</taxon>
    </lineage>
</organism>
<name>A0A183DX13_9BILA</name>
<keyword evidence="3" id="KW-1185">Reference proteome</keyword>
<accession>A0A183DX13</accession>
<dbReference type="Proteomes" id="UP000271098">
    <property type="component" value="Unassembled WGS sequence"/>
</dbReference>
<protein>
    <submittedName>
        <fullName evidence="4">Secreted protein</fullName>
    </submittedName>
</protein>